<dbReference type="Pfam" id="PF03732">
    <property type="entry name" value="Retrotrans_gag"/>
    <property type="match status" value="1"/>
</dbReference>
<gene>
    <name evidence="4" type="ORF">QYE76_013035</name>
</gene>
<reference evidence="4" key="1">
    <citation type="submission" date="2023-07" db="EMBL/GenBank/DDBJ databases">
        <title>A chromosome-level genome assembly of Lolium multiflorum.</title>
        <authorList>
            <person name="Chen Y."/>
            <person name="Copetti D."/>
            <person name="Kolliker R."/>
            <person name="Studer B."/>
        </authorList>
    </citation>
    <scope>NUCLEOTIDE SEQUENCE</scope>
    <source>
        <strain evidence="4">02402/16</strain>
        <tissue evidence="4">Leaf</tissue>
    </source>
</reference>
<name>A0AAD8U1R2_LOLMU</name>
<proteinExistence type="predicted"/>
<accession>A0AAD8U1R2</accession>
<protein>
    <recommendedName>
        <fullName evidence="3">CCHC-type domain-containing protein</fullName>
    </recommendedName>
</protein>
<evidence type="ECO:0000256" key="1">
    <source>
        <dbReference type="PROSITE-ProRule" id="PRU00047"/>
    </source>
</evidence>
<feature type="compositionally biased region" description="Acidic residues" evidence="2">
    <location>
        <begin position="453"/>
        <end position="462"/>
    </location>
</feature>
<dbReference type="PROSITE" id="PS50158">
    <property type="entry name" value="ZF_CCHC"/>
    <property type="match status" value="1"/>
</dbReference>
<feature type="compositionally biased region" description="Low complexity" evidence="2">
    <location>
        <begin position="387"/>
        <end position="409"/>
    </location>
</feature>
<dbReference type="InterPro" id="IPR005162">
    <property type="entry name" value="Retrotrans_gag_dom"/>
</dbReference>
<evidence type="ECO:0000259" key="3">
    <source>
        <dbReference type="PROSITE" id="PS50158"/>
    </source>
</evidence>
<feature type="compositionally biased region" description="Polar residues" evidence="2">
    <location>
        <begin position="129"/>
        <end position="138"/>
    </location>
</feature>
<dbReference type="GO" id="GO:0008270">
    <property type="term" value="F:zinc ion binding"/>
    <property type="evidence" value="ECO:0007669"/>
    <property type="project" value="UniProtKB-KW"/>
</dbReference>
<keyword evidence="1" id="KW-0862">Zinc</keyword>
<keyword evidence="1" id="KW-0479">Metal-binding</keyword>
<dbReference type="InterPro" id="IPR001878">
    <property type="entry name" value="Znf_CCHC"/>
</dbReference>
<organism evidence="4 5">
    <name type="scientific">Lolium multiflorum</name>
    <name type="common">Italian ryegrass</name>
    <name type="synonym">Lolium perenne subsp. multiflorum</name>
    <dbReference type="NCBI Taxonomy" id="4521"/>
    <lineage>
        <taxon>Eukaryota</taxon>
        <taxon>Viridiplantae</taxon>
        <taxon>Streptophyta</taxon>
        <taxon>Embryophyta</taxon>
        <taxon>Tracheophyta</taxon>
        <taxon>Spermatophyta</taxon>
        <taxon>Magnoliopsida</taxon>
        <taxon>Liliopsida</taxon>
        <taxon>Poales</taxon>
        <taxon>Poaceae</taxon>
        <taxon>BOP clade</taxon>
        <taxon>Pooideae</taxon>
        <taxon>Poodae</taxon>
        <taxon>Poeae</taxon>
        <taxon>Poeae Chloroplast Group 2 (Poeae type)</taxon>
        <taxon>Loliodinae</taxon>
        <taxon>Loliinae</taxon>
        <taxon>Lolium</taxon>
    </lineage>
</organism>
<evidence type="ECO:0000313" key="5">
    <source>
        <dbReference type="Proteomes" id="UP001231189"/>
    </source>
</evidence>
<evidence type="ECO:0000256" key="2">
    <source>
        <dbReference type="SAM" id="MobiDB-lite"/>
    </source>
</evidence>
<feature type="compositionally biased region" description="Basic and acidic residues" evidence="2">
    <location>
        <begin position="81"/>
        <end position="97"/>
    </location>
</feature>
<dbReference type="SMART" id="SM00343">
    <property type="entry name" value="ZnF_C2HC"/>
    <property type="match status" value="1"/>
</dbReference>
<dbReference type="EMBL" id="JAUUTY010000001">
    <property type="protein sequence ID" value="KAK1696338.1"/>
    <property type="molecule type" value="Genomic_DNA"/>
</dbReference>
<dbReference type="Pfam" id="PF00098">
    <property type="entry name" value="zf-CCHC"/>
    <property type="match status" value="1"/>
</dbReference>
<feature type="region of interest" description="Disordered" evidence="2">
    <location>
        <begin position="439"/>
        <end position="462"/>
    </location>
</feature>
<keyword evidence="1" id="KW-0863">Zinc-finger</keyword>
<sequence length="462" mass="52551">MRERRRSPGPKHPVTGRHAGAPGLASVQRAPAGSTRAHWRHDANLSARRHSHPVATRSPARFEPASRSPTGRPPPDAVSGLDHKLVNQENKDSADIITWREFEALRNEMRREFRTQDDELKGKVEEMSQKLNTSNETRQQAEDADDAPGRGDRPRGWAPLGRNGRGQDEEDGLGKPKFSIPKFEGGADVEEYLTWELKIEKLWSLHPNYTEDRKIKLASSEFDGYALRWWDALVRNRQEDGELPIITWRAMKEAMNSRFVPTNYLRTIYDKLTLLRQGVKTVDEYYMEMELLMQRGRVRESLEMTMQRFLNGLKYDIKGIVCHYTYTNMNQLLHHAREAESQMAEEAKVKGRTTGAERFTPRAPPPTAPAPSTRSAPYSTPPSKPFSNVSNAKKSESAASSSGSSMSTARNRDMVCHTCGGKGHFKRNCPNRKVMIINEDNGYETRDDVDPNAPEDDDYDRW</sequence>
<dbReference type="Gene3D" id="4.10.60.10">
    <property type="entry name" value="Zinc finger, CCHC-type"/>
    <property type="match status" value="1"/>
</dbReference>
<dbReference type="InterPro" id="IPR036875">
    <property type="entry name" value="Znf_CCHC_sf"/>
</dbReference>
<feature type="region of interest" description="Disordered" evidence="2">
    <location>
        <begin position="343"/>
        <end position="409"/>
    </location>
</feature>
<keyword evidence="5" id="KW-1185">Reference proteome</keyword>
<dbReference type="AlphaFoldDB" id="A0AAD8U1R2"/>
<dbReference type="SUPFAM" id="SSF57756">
    <property type="entry name" value="Retrovirus zinc finger-like domains"/>
    <property type="match status" value="1"/>
</dbReference>
<evidence type="ECO:0000313" key="4">
    <source>
        <dbReference type="EMBL" id="KAK1696338.1"/>
    </source>
</evidence>
<dbReference type="PANTHER" id="PTHR35046">
    <property type="entry name" value="ZINC KNUCKLE (CCHC-TYPE) FAMILY PROTEIN"/>
    <property type="match status" value="1"/>
</dbReference>
<feature type="domain" description="CCHC-type" evidence="3">
    <location>
        <begin position="416"/>
        <end position="431"/>
    </location>
</feature>
<feature type="region of interest" description="Disordered" evidence="2">
    <location>
        <begin position="129"/>
        <end position="179"/>
    </location>
</feature>
<dbReference type="PANTHER" id="PTHR35046:SF9">
    <property type="entry name" value="RNA-DIRECTED DNA POLYMERASE"/>
    <property type="match status" value="1"/>
</dbReference>
<feature type="region of interest" description="Disordered" evidence="2">
    <location>
        <begin position="1"/>
        <end position="97"/>
    </location>
</feature>
<dbReference type="GO" id="GO:0003676">
    <property type="term" value="F:nucleic acid binding"/>
    <property type="evidence" value="ECO:0007669"/>
    <property type="project" value="InterPro"/>
</dbReference>
<comment type="caution">
    <text evidence="4">The sequence shown here is derived from an EMBL/GenBank/DDBJ whole genome shotgun (WGS) entry which is preliminary data.</text>
</comment>
<dbReference type="Proteomes" id="UP001231189">
    <property type="component" value="Unassembled WGS sequence"/>
</dbReference>